<sequence length="70" mass="7983">MEASFSSTSFEDSGIASFKSISTFTKVVRGRKITTKRIIENSRERVEVEDSQLKFLTTYGKEQLICLDNK</sequence>
<keyword evidence="3" id="KW-1185">Reference proteome</keyword>
<dbReference type="PANTHER" id="PTHR45168">
    <property type="entry name" value="DNAJ HOMOLOG SUBFAMILY B MEMBER 2"/>
    <property type="match status" value="1"/>
</dbReference>
<organism evidence="2 3">
    <name type="scientific">Suricata suricatta</name>
    <name type="common">Meerkat</name>
    <dbReference type="NCBI Taxonomy" id="37032"/>
    <lineage>
        <taxon>Eukaryota</taxon>
        <taxon>Metazoa</taxon>
        <taxon>Chordata</taxon>
        <taxon>Craniata</taxon>
        <taxon>Vertebrata</taxon>
        <taxon>Euteleostomi</taxon>
        <taxon>Mammalia</taxon>
        <taxon>Eutheria</taxon>
        <taxon>Laurasiatheria</taxon>
        <taxon>Carnivora</taxon>
        <taxon>Feliformia</taxon>
        <taxon>Herpestidae</taxon>
        <taxon>Suricata</taxon>
    </lineage>
</organism>
<dbReference type="GO" id="GO:0030544">
    <property type="term" value="F:Hsp70 protein binding"/>
    <property type="evidence" value="ECO:0007669"/>
    <property type="project" value="InterPro"/>
</dbReference>
<dbReference type="Ensembl" id="ENSSSUT00005037514.1">
    <property type="protein sequence ID" value="ENSSSUP00005032889.1"/>
    <property type="gene ID" value="ENSSSUG00005021182.1"/>
</dbReference>
<dbReference type="InterPro" id="IPR043183">
    <property type="entry name" value="DNJB2/6-like"/>
</dbReference>
<dbReference type="AlphaFoldDB" id="A0A673V7H8"/>
<evidence type="ECO:0000256" key="1">
    <source>
        <dbReference type="ARBA" id="ARBA00023186"/>
    </source>
</evidence>
<reference evidence="2" key="1">
    <citation type="submission" date="2025-08" db="UniProtKB">
        <authorList>
            <consortium name="Ensembl"/>
        </authorList>
    </citation>
    <scope>IDENTIFICATION</scope>
</reference>
<dbReference type="PANTHER" id="PTHR45168:SF4">
    <property type="entry name" value="SIMILAR TO DNAJ HOMOLOG SUBFAMILY B MEMBER 6 (HEAT SHOCK PROTEIN J2) (HSJ-2) (MRJ) (MDJ4)"/>
    <property type="match status" value="1"/>
</dbReference>
<name>A0A673V7H8_SURSU</name>
<reference evidence="2" key="2">
    <citation type="submission" date="2025-09" db="UniProtKB">
        <authorList>
            <consortium name="Ensembl"/>
        </authorList>
    </citation>
    <scope>IDENTIFICATION</scope>
</reference>
<dbReference type="OMA" id="GRVCAYE"/>
<dbReference type="GO" id="GO:0051082">
    <property type="term" value="F:unfolded protein binding"/>
    <property type="evidence" value="ECO:0007669"/>
    <property type="project" value="InterPro"/>
</dbReference>
<dbReference type="Proteomes" id="UP000472268">
    <property type="component" value="Unplaced"/>
</dbReference>
<evidence type="ECO:0000313" key="2">
    <source>
        <dbReference type="Ensembl" id="ENSSSUP00005032889.1"/>
    </source>
</evidence>
<accession>A0A673V7H8</accession>
<evidence type="ECO:0000313" key="3">
    <source>
        <dbReference type="Proteomes" id="UP000472268"/>
    </source>
</evidence>
<keyword evidence="1" id="KW-0143">Chaperone</keyword>
<proteinExistence type="predicted"/>
<protein>
    <submittedName>
        <fullName evidence="2">Uncharacterized protein</fullName>
    </submittedName>
</protein>